<evidence type="ECO:0000313" key="3">
    <source>
        <dbReference type="Proteomes" id="UP000230423"/>
    </source>
</evidence>
<evidence type="ECO:0000313" key="2">
    <source>
        <dbReference type="EMBL" id="PIO64295.1"/>
    </source>
</evidence>
<accession>A0A2G9U278</accession>
<proteinExistence type="predicted"/>
<dbReference type="EMBL" id="KZ350030">
    <property type="protein sequence ID" value="PIO64295.1"/>
    <property type="molecule type" value="Genomic_DNA"/>
</dbReference>
<feature type="region of interest" description="Disordered" evidence="1">
    <location>
        <begin position="100"/>
        <end position="130"/>
    </location>
</feature>
<feature type="compositionally biased region" description="Low complexity" evidence="1">
    <location>
        <begin position="104"/>
        <end position="113"/>
    </location>
</feature>
<dbReference type="AlphaFoldDB" id="A0A2G9U278"/>
<evidence type="ECO:0000256" key="1">
    <source>
        <dbReference type="SAM" id="MobiDB-lite"/>
    </source>
</evidence>
<dbReference type="OrthoDB" id="5595141at2759"/>
<protein>
    <submittedName>
        <fullName evidence="2">Uncharacterized protein</fullName>
    </submittedName>
</protein>
<organism evidence="2 3">
    <name type="scientific">Teladorsagia circumcincta</name>
    <name type="common">Brown stomach worm</name>
    <name type="synonym">Ostertagia circumcincta</name>
    <dbReference type="NCBI Taxonomy" id="45464"/>
    <lineage>
        <taxon>Eukaryota</taxon>
        <taxon>Metazoa</taxon>
        <taxon>Ecdysozoa</taxon>
        <taxon>Nematoda</taxon>
        <taxon>Chromadorea</taxon>
        <taxon>Rhabditida</taxon>
        <taxon>Rhabditina</taxon>
        <taxon>Rhabditomorpha</taxon>
        <taxon>Strongyloidea</taxon>
        <taxon>Trichostrongylidae</taxon>
        <taxon>Teladorsagia</taxon>
    </lineage>
</organism>
<keyword evidence="3" id="KW-1185">Reference proteome</keyword>
<sequence length="130" mass="15262">MYMNKIYENEEDGIEIFLNDEDFETVRKRKEMQIPKDEKNLRFEPRYAIRPTIDQIVTRLDKYWDMKAVEYNEGVPDGFEVHSEFFLPDGQFGELLKEMEEQNAASSSSSSAVSKRRSRRGGSPDSTEHQ</sequence>
<dbReference type="Proteomes" id="UP000230423">
    <property type="component" value="Unassembled WGS sequence"/>
</dbReference>
<reference evidence="2 3" key="1">
    <citation type="submission" date="2015-09" db="EMBL/GenBank/DDBJ databases">
        <title>Draft genome of the parasitic nematode Teladorsagia circumcincta isolate WARC Sus (inbred).</title>
        <authorList>
            <person name="Mitreva M."/>
        </authorList>
    </citation>
    <scope>NUCLEOTIDE SEQUENCE [LARGE SCALE GENOMIC DNA]</scope>
    <source>
        <strain evidence="2 3">S</strain>
    </source>
</reference>
<gene>
    <name evidence="2" type="ORF">TELCIR_14083</name>
</gene>
<name>A0A2G9U278_TELCI</name>